<accession>A0A4Z0BE11</accession>
<proteinExistence type="predicted"/>
<dbReference type="Proteomes" id="UP000297564">
    <property type="component" value="Unassembled WGS sequence"/>
</dbReference>
<keyword evidence="1" id="KW-0489">Methyltransferase</keyword>
<organism evidence="1 2">
    <name type="scientific">Ramlibacter rhizophilus</name>
    <dbReference type="NCBI Taxonomy" id="1781167"/>
    <lineage>
        <taxon>Bacteria</taxon>
        <taxon>Pseudomonadati</taxon>
        <taxon>Pseudomonadota</taxon>
        <taxon>Betaproteobacteria</taxon>
        <taxon>Burkholderiales</taxon>
        <taxon>Comamonadaceae</taxon>
        <taxon>Ramlibacter</taxon>
    </lineage>
</organism>
<dbReference type="PANTHER" id="PTHR43591:SF24">
    <property type="entry name" value="2-METHOXY-6-POLYPRENYL-1,4-BENZOQUINOL METHYLASE, MITOCHONDRIAL"/>
    <property type="match status" value="1"/>
</dbReference>
<sequence length="287" mass="30057">MEHARPFDANAFKEAQRRQWDAAAQGWNDYTPALRAWLSQATAAMVEMAGVRAGQRVLDLAAGAGDQTLALAGKVGPSGEVVATDISERILAYARARAEGAGFANVHTRAADGEALPGDLGHFDAAVCRLGLMLFPQPLQALRGLHAVLRPGAGFCAMVFSRPEANPCVTTVMATALRHAGLPPRDPAQPGGLLSLGAPGRLDALMREAGFSQVASTTLAAPFELPSAAHYVGFLRASASPIQLILSRLNAAAAEAAWADIEAQLHRFDTPRGWSGPNELLLAAGRA</sequence>
<dbReference type="OrthoDB" id="9795634at2"/>
<keyword evidence="2" id="KW-1185">Reference proteome</keyword>
<dbReference type="Pfam" id="PF01209">
    <property type="entry name" value="Ubie_methyltran"/>
    <property type="match status" value="1"/>
</dbReference>
<reference evidence="1 2" key="1">
    <citation type="submission" date="2019-03" db="EMBL/GenBank/DDBJ databases">
        <title>Ramlibacter rhizophilus CCTCC AB2015357, whole genome shotgun sequence.</title>
        <authorList>
            <person name="Zhang X."/>
            <person name="Feng G."/>
            <person name="Zhu H."/>
        </authorList>
    </citation>
    <scope>NUCLEOTIDE SEQUENCE [LARGE SCALE GENOMIC DNA]</scope>
    <source>
        <strain evidence="1 2">CCTCC AB2015357</strain>
    </source>
</reference>
<name>A0A4Z0BE11_9BURK</name>
<dbReference type="SUPFAM" id="SSF53335">
    <property type="entry name" value="S-adenosyl-L-methionine-dependent methyltransferases"/>
    <property type="match status" value="1"/>
</dbReference>
<evidence type="ECO:0000313" key="1">
    <source>
        <dbReference type="EMBL" id="TFY97532.1"/>
    </source>
</evidence>
<dbReference type="RefSeq" id="WP_135286698.1">
    <property type="nucleotide sequence ID" value="NZ_SMLL01000007.1"/>
</dbReference>
<dbReference type="Gene3D" id="3.40.50.150">
    <property type="entry name" value="Vaccinia Virus protein VP39"/>
    <property type="match status" value="1"/>
</dbReference>
<dbReference type="AlphaFoldDB" id="A0A4Z0BE11"/>
<comment type="caution">
    <text evidence="1">The sequence shown here is derived from an EMBL/GenBank/DDBJ whole genome shotgun (WGS) entry which is preliminary data.</text>
</comment>
<dbReference type="GO" id="GO:0008168">
    <property type="term" value="F:methyltransferase activity"/>
    <property type="evidence" value="ECO:0007669"/>
    <property type="project" value="UniProtKB-KW"/>
</dbReference>
<dbReference type="CDD" id="cd02440">
    <property type="entry name" value="AdoMet_MTases"/>
    <property type="match status" value="1"/>
</dbReference>
<dbReference type="EMBL" id="SMLL01000007">
    <property type="protein sequence ID" value="TFY97532.1"/>
    <property type="molecule type" value="Genomic_DNA"/>
</dbReference>
<dbReference type="PANTHER" id="PTHR43591">
    <property type="entry name" value="METHYLTRANSFERASE"/>
    <property type="match status" value="1"/>
</dbReference>
<evidence type="ECO:0000313" key="2">
    <source>
        <dbReference type="Proteomes" id="UP000297564"/>
    </source>
</evidence>
<gene>
    <name evidence="1" type="ORF">EZ242_18620</name>
</gene>
<dbReference type="GO" id="GO:0032259">
    <property type="term" value="P:methylation"/>
    <property type="evidence" value="ECO:0007669"/>
    <property type="project" value="UniProtKB-KW"/>
</dbReference>
<dbReference type="InterPro" id="IPR029063">
    <property type="entry name" value="SAM-dependent_MTases_sf"/>
</dbReference>
<protein>
    <submittedName>
        <fullName evidence="1">Methyltransferase domain-containing protein</fullName>
    </submittedName>
</protein>
<keyword evidence="1" id="KW-0808">Transferase</keyword>